<organism evidence="3 4">
    <name type="scientific">Ancylobacter tetraedralis</name>
    <dbReference type="NCBI Taxonomy" id="217068"/>
    <lineage>
        <taxon>Bacteria</taxon>
        <taxon>Pseudomonadati</taxon>
        <taxon>Pseudomonadota</taxon>
        <taxon>Alphaproteobacteria</taxon>
        <taxon>Hyphomicrobiales</taxon>
        <taxon>Xanthobacteraceae</taxon>
        <taxon>Ancylobacter</taxon>
    </lineage>
</organism>
<proteinExistence type="predicted"/>
<dbReference type="InterPro" id="IPR021140">
    <property type="entry name" value="Inh/Omp19"/>
</dbReference>
<dbReference type="GO" id="GO:0004866">
    <property type="term" value="F:endopeptidase inhibitor activity"/>
    <property type="evidence" value="ECO:0007669"/>
    <property type="project" value="InterPro"/>
</dbReference>
<reference evidence="3 4" key="1">
    <citation type="submission" date="2020-08" db="EMBL/GenBank/DDBJ databases">
        <title>Genomic Encyclopedia of Type Strains, Phase IV (KMG-IV): sequencing the most valuable type-strain genomes for metagenomic binning, comparative biology and taxonomic classification.</title>
        <authorList>
            <person name="Goeker M."/>
        </authorList>
    </citation>
    <scope>NUCLEOTIDE SEQUENCE [LARGE SCALE GENOMIC DNA]</scope>
    <source>
        <strain evidence="3 4">DSM 5895</strain>
    </source>
</reference>
<dbReference type="EMBL" id="JACICD010000005">
    <property type="protein sequence ID" value="MBB3772320.1"/>
    <property type="molecule type" value="Genomic_DNA"/>
</dbReference>
<keyword evidence="1" id="KW-0732">Signal</keyword>
<accession>A0A839ZC03</accession>
<dbReference type="InterPro" id="IPR016085">
    <property type="entry name" value="Protease_inh_B-barrel_dom"/>
</dbReference>
<dbReference type="Gene3D" id="2.40.128.10">
    <property type="match status" value="2"/>
</dbReference>
<evidence type="ECO:0000313" key="3">
    <source>
        <dbReference type="EMBL" id="MBB3772320.1"/>
    </source>
</evidence>
<comment type="caution">
    <text evidence="3">The sequence shown here is derived from an EMBL/GenBank/DDBJ whole genome shotgun (WGS) entry which is preliminary data.</text>
</comment>
<protein>
    <recommendedName>
        <fullName evidence="2">Alkaline proteinase inhibitor/ Outer membrane lipoprotein Omp19 domain-containing protein</fullName>
    </recommendedName>
</protein>
<sequence length="264" mass="27046">MPDTHGPLFSSRVLGEIAPALFAAALLVSTLGSSARAQGAAGGTPAEAAAQLADVYQLTNADGDRICPLTLSVKRAKEAPRGAAASGAGAAAFAIDFDRPACAATILFSADIASWSPGPGNSIHLLNGAGQLVAEFTEGVGGNWEALREGDGVYFLVNPRLADSAATQPGDLVGLWELAGANGTPACRVQLAEETVKPGMYRLAPDAACAALLGRTLPDRWRLDGGDLVLETAGGDRVRFASSEDGAWTKVPEDSRPLLLSRAP</sequence>
<gene>
    <name evidence="3" type="ORF">FHS55_002932</name>
</gene>
<keyword evidence="4" id="KW-1185">Reference proteome</keyword>
<evidence type="ECO:0000256" key="1">
    <source>
        <dbReference type="ARBA" id="ARBA00022729"/>
    </source>
</evidence>
<feature type="domain" description="Alkaline proteinase inhibitor/ Outer membrane lipoprotein Omp19" evidence="2">
    <location>
        <begin position="168"/>
        <end position="262"/>
    </location>
</feature>
<dbReference type="Proteomes" id="UP000533469">
    <property type="component" value="Unassembled WGS sequence"/>
</dbReference>
<dbReference type="RefSeq" id="WP_183190481.1">
    <property type="nucleotide sequence ID" value="NZ_JACICD010000005.1"/>
</dbReference>
<name>A0A839ZC03_9HYPH</name>
<dbReference type="SUPFAM" id="SSF50882">
    <property type="entry name" value="beta-Barrel protease inhibitors"/>
    <property type="match status" value="2"/>
</dbReference>
<evidence type="ECO:0000313" key="4">
    <source>
        <dbReference type="Proteomes" id="UP000533469"/>
    </source>
</evidence>
<dbReference type="AlphaFoldDB" id="A0A839ZC03"/>
<evidence type="ECO:0000259" key="2">
    <source>
        <dbReference type="Pfam" id="PF02974"/>
    </source>
</evidence>
<dbReference type="Pfam" id="PF02974">
    <property type="entry name" value="Inh"/>
    <property type="match status" value="1"/>
</dbReference>